<name>X1CP51_9ZZZZ</name>
<reference evidence="1" key="1">
    <citation type="journal article" date="2014" name="Front. Microbiol.">
        <title>High frequency of phylogenetically diverse reductive dehalogenase-homologous genes in deep subseafloor sedimentary metagenomes.</title>
        <authorList>
            <person name="Kawai M."/>
            <person name="Futagami T."/>
            <person name="Toyoda A."/>
            <person name="Takaki Y."/>
            <person name="Nishi S."/>
            <person name="Hori S."/>
            <person name="Arai W."/>
            <person name="Tsubouchi T."/>
            <person name="Morono Y."/>
            <person name="Uchiyama I."/>
            <person name="Ito T."/>
            <person name="Fujiyama A."/>
            <person name="Inagaki F."/>
            <person name="Takami H."/>
        </authorList>
    </citation>
    <scope>NUCLEOTIDE SEQUENCE</scope>
    <source>
        <strain evidence="1">Expedition CK06-06</strain>
    </source>
</reference>
<gene>
    <name evidence="1" type="ORF">S01H4_55876</name>
</gene>
<dbReference type="EMBL" id="BART01032304">
    <property type="protein sequence ID" value="GAH09547.1"/>
    <property type="molecule type" value="Genomic_DNA"/>
</dbReference>
<organism evidence="1">
    <name type="scientific">marine sediment metagenome</name>
    <dbReference type="NCBI Taxonomy" id="412755"/>
    <lineage>
        <taxon>unclassified sequences</taxon>
        <taxon>metagenomes</taxon>
        <taxon>ecological metagenomes</taxon>
    </lineage>
</organism>
<dbReference type="NCBIfam" id="TIGR04176">
    <property type="entry name" value="MarR_EPS"/>
    <property type="match status" value="1"/>
</dbReference>
<dbReference type="InterPro" id="IPR026433">
    <property type="entry name" value="MarR_EPS"/>
</dbReference>
<dbReference type="SUPFAM" id="SSF46785">
    <property type="entry name" value="Winged helix' DNA-binding domain"/>
    <property type="match status" value="1"/>
</dbReference>
<evidence type="ECO:0000313" key="1">
    <source>
        <dbReference type="EMBL" id="GAH09547.1"/>
    </source>
</evidence>
<dbReference type="AlphaFoldDB" id="X1CP51"/>
<proteinExistence type="predicted"/>
<comment type="caution">
    <text evidence="1">The sequence shown here is derived from an EMBL/GenBank/DDBJ whole genome shotgun (WGS) entry which is preliminary data.</text>
</comment>
<accession>X1CP51</accession>
<feature type="non-terminal residue" evidence="1">
    <location>
        <position position="72"/>
    </location>
</feature>
<dbReference type="InterPro" id="IPR036390">
    <property type="entry name" value="WH_DNA-bd_sf"/>
</dbReference>
<protein>
    <recommendedName>
        <fullName evidence="2">MarR family EPS-associated transcriptional regulator</fullName>
    </recommendedName>
</protein>
<sequence>MAREMGLSLGKFNYCIKGLVKTGIVKIERFKTSENKAAYIYLLTPKGIKEKVRVTSSFLKRKIDEYERIKQE</sequence>
<evidence type="ECO:0008006" key="2">
    <source>
        <dbReference type="Google" id="ProtNLM"/>
    </source>
</evidence>